<dbReference type="InterPro" id="IPR011990">
    <property type="entry name" value="TPR-like_helical_dom_sf"/>
</dbReference>
<evidence type="ECO:0000313" key="4">
    <source>
        <dbReference type="EMBL" id="MBP1924801.1"/>
    </source>
</evidence>
<evidence type="ECO:0000256" key="1">
    <source>
        <dbReference type="PROSITE-ProRule" id="PRU00339"/>
    </source>
</evidence>
<dbReference type="SUPFAM" id="SSF48452">
    <property type="entry name" value="TPR-like"/>
    <property type="match status" value="1"/>
</dbReference>
<dbReference type="InterPro" id="IPR019734">
    <property type="entry name" value="TPR_rpt"/>
</dbReference>
<sequence length="553" mass="65022">MSKTIFEEIYIMLNEAKKLSTINPDKSYEISNEVYSMAKKNNLNAEEGYALVSKAFACRAKSEISKMLDYSYNAYEIFEYLQDMLGQIKSLNLIGIAYFYSSMYEESLKFLLKVKDMLDEFRDDFLLSCVLNNIGEVYRECAEYDKALEYYNSALDICVSNNYKINTASLFSNIGEIYFIENKFDKALKCYTKSYDILKVENDMVVLGEIENKLGKVHYMYNNYIKAKEYFFSALRRLDSINNKFYAIDVLENIAKMELEIDTEKYLFYYEKAIQYAEEINAKKKLSQMCKTVADYYEKIANFRVSLEYYKRYCRLNEEIMTSNLGNKLEVIKIELGYLKETDKLEKIRIINHRLEMEISNQKRELEYIKRSNEILEKKALEDELTNIPNRRYINYYLNNTWKESLLKNETIALFMIDIDNFKKYNDYWGHLKGDVCLIKVANCIKDIQIHKNIFGRYGGEEFIYSVKGITYDQALEVGNTIRKEVEKLSLDYMSNNKDMVITISVGGVIGKASFLNDISQMVKIADEELYKAKDMGRNITIVKNLLNETMMR</sequence>
<dbReference type="SMART" id="SM00267">
    <property type="entry name" value="GGDEF"/>
    <property type="match status" value="1"/>
</dbReference>
<dbReference type="SUPFAM" id="SSF55073">
    <property type="entry name" value="Nucleotide cyclase"/>
    <property type="match status" value="1"/>
</dbReference>
<dbReference type="Pfam" id="PF13424">
    <property type="entry name" value="TPR_12"/>
    <property type="match status" value="1"/>
</dbReference>
<reference evidence="4 5" key="1">
    <citation type="submission" date="2021-03" db="EMBL/GenBank/DDBJ databases">
        <title>Genomic Encyclopedia of Type Strains, Phase IV (KMG-IV): sequencing the most valuable type-strain genomes for metagenomic binning, comparative biology and taxonomic classification.</title>
        <authorList>
            <person name="Goeker M."/>
        </authorList>
    </citation>
    <scope>NUCLEOTIDE SEQUENCE [LARGE SCALE GENOMIC DNA]</scope>
    <source>
        <strain evidence="4 5">DSM 24004</strain>
    </source>
</reference>
<dbReference type="EMBL" id="JAGGKS010000002">
    <property type="protein sequence ID" value="MBP1924801.1"/>
    <property type="molecule type" value="Genomic_DNA"/>
</dbReference>
<dbReference type="SMART" id="SM00028">
    <property type="entry name" value="TPR"/>
    <property type="match status" value="4"/>
</dbReference>
<dbReference type="RefSeq" id="WP_209510568.1">
    <property type="nucleotide sequence ID" value="NZ_JAGGKS010000002.1"/>
</dbReference>
<dbReference type="NCBIfam" id="TIGR00254">
    <property type="entry name" value="GGDEF"/>
    <property type="match status" value="1"/>
</dbReference>
<evidence type="ECO:0000259" key="3">
    <source>
        <dbReference type="PROSITE" id="PS50887"/>
    </source>
</evidence>
<dbReference type="Gene3D" id="1.25.40.10">
    <property type="entry name" value="Tetratricopeptide repeat domain"/>
    <property type="match status" value="2"/>
</dbReference>
<dbReference type="Pfam" id="PF00990">
    <property type="entry name" value="GGDEF"/>
    <property type="match status" value="1"/>
</dbReference>
<feature type="coiled-coil region" evidence="2">
    <location>
        <begin position="345"/>
        <end position="379"/>
    </location>
</feature>
<dbReference type="Gene3D" id="3.30.70.270">
    <property type="match status" value="1"/>
</dbReference>
<feature type="repeat" description="TPR" evidence="1">
    <location>
        <begin position="168"/>
        <end position="201"/>
    </location>
</feature>
<dbReference type="InterPro" id="IPR000160">
    <property type="entry name" value="GGDEF_dom"/>
</dbReference>
<dbReference type="InterPro" id="IPR043128">
    <property type="entry name" value="Rev_trsase/Diguanyl_cyclase"/>
</dbReference>
<comment type="caution">
    <text evidence="4">The sequence shown here is derived from an EMBL/GenBank/DDBJ whole genome shotgun (WGS) entry which is preliminary data.</text>
</comment>
<accession>A0ABS4GAU2</accession>
<organism evidence="4 5">
    <name type="scientific">Sedimentibacter acidaminivorans</name>
    <dbReference type="NCBI Taxonomy" id="913099"/>
    <lineage>
        <taxon>Bacteria</taxon>
        <taxon>Bacillati</taxon>
        <taxon>Bacillota</taxon>
        <taxon>Tissierellia</taxon>
        <taxon>Sedimentibacter</taxon>
    </lineage>
</organism>
<gene>
    <name evidence="4" type="ORF">J2Z76_000658</name>
</gene>
<dbReference type="CDD" id="cd01949">
    <property type="entry name" value="GGDEF"/>
    <property type="match status" value="1"/>
</dbReference>
<protein>
    <submittedName>
        <fullName evidence="4">Diguanylate cyclase (GGDEF)-like protein</fullName>
    </submittedName>
</protein>
<dbReference type="PANTHER" id="PTHR45138">
    <property type="entry name" value="REGULATORY COMPONENTS OF SENSORY TRANSDUCTION SYSTEM"/>
    <property type="match status" value="1"/>
</dbReference>
<dbReference type="InterPro" id="IPR050469">
    <property type="entry name" value="Diguanylate_Cyclase"/>
</dbReference>
<evidence type="ECO:0000256" key="2">
    <source>
        <dbReference type="SAM" id="Coils"/>
    </source>
</evidence>
<dbReference type="PANTHER" id="PTHR45138:SF9">
    <property type="entry name" value="DIGUANYLATE CYCLASE DGCM-RELATED"/>
    <property type="match status" value="1"/>
</dbReference>
<dbReference type="PROSITE" id="PS50005">
    <property type="entry name" value="TPR"/>
    <property type="match status" value="2"/>
</dbReference>
<keyword evidence="5" id="KW-1185">Reference proteome</keyword>
<dbReference type="Proteomes" id="UP001519342">
    <property type="component" value="Unassembled WGS sequence"/>
</dbReference>
<feature type="repeat" description="TPR" evidence="1">
    <location>
        <begin position="128"/>
        <end position="161"/>
    </location>
</feature>
<dbReference type="SUPFAM" id="SSF81901">
    <property type="entry name" value="HCP-like"/>
    <property type="match status" value="1"/>
</dbReference>
<dbReference type="PROSITE" id="PS50887">
    <property type="entry name" value="GGDEF"/>
    <property type="match status" value="1"/>
</dbReference>
<dbReference type="InterPro" id="IPR029787">
    <property type="entry name" value="Nucleotide_cyclase"/>
</dbReference>
<keyword evidence="2" id="KW-0175">Coiled coil</keyword>
<name>A0ABS4GAU2_9FIRM</name>
<keyword evidence="1" id="KW-0802">TPR repeat</keyword>
<proteinExistence type="predicted"/>
<feature type="domain" description="GGDEF" evidence="3">
    <location>
        <begin position="410"/>
        <end position="546"/>
    </location>
</feature>
<evidence type="ECO:0000313" key="5">
    <source>
        <dbReference type="Proteomes" id="UP001519342"/>
    </source>
</evidence>